<keyword evidence="7" id="KW-1185">Reference proteome</keyword>
<name>A0AAW0AK31_9AGAR</name>
<evidence type="ECO:0000259" key="5">
    <source>
        <dbReference type="PROSITE" id="PS50865"/>
    </source>
</evidence>
<keyword evidence="3" id="KW-0862">Zinc</keyword>
<keyword evidence="1" id="KW-0479">Metal-binding</keyword>
<reference evidence="6 7" key="1">
    <citation type="journal article" date="2024" name="J Genomics">
        <title>Draft genome sequencing and assembly of Favolaschia claudopus CIRM-BRFM 2984 isolated from oak limbs.</title>
        <authorList>
            <person name="Navarro D."/>
            <person name="Drula E."/>
            <person name="Chaduli D."/>
            <person name="Cazenave R."/>
            <person name="Ahrendt S."/>
            <person name="Wang J."/>
            <person name="Lipzen A."/>
            <person name="Daum C."/>
            <person name="Barry K."/>
            <person name="Grigoriev I.V."/>
            <person name="Favel A."/>
            <person name="Rosso M.N."/>
            <person name="Martin F."/>
        </authorList>
    </citation>
    <scope>NUCLEOTIDE SEQUENCE [LARGE SCALE GENOMIC DNA]</scope>
    <source>
        <strain evidence="6 7">CIRM-BRFM 2984</strain>
    </source>
</reference>
<dbReference type="PROSITE" id="PS50865">
    <property type="entry name" value="ZF_MYND_2"/>
    <property type="match status" value="1"/>
</dbReference>
<evidence type="ECO:0000256" key="4">
    <source>
        <dbReference type="PROSITE-ProRule" id="PRU00134"/>
    </source>
</evidence>
<keyword evidence="2 4" id="KW-0863">Zinc-finger</keyword>
<dbReference type="Gene3D" id="6.10.140.2220">
    <property type="match status" value="1"/>
</dbReference>
<comment type="caution">
    <text evidence="6">The sequence shown here is derived from an EMBL/GenBank/DDBJ whole genome shotgun (WGS) entry which is preliminary data.</text>
</comment>
<dbReference type="InterPro" id="IPR002893">
    <property type="entry name" value="Znf_MYND"/>
</dbReference>
<evidence type="ECO:0000256" key="2">
    <source>
        <dbReference type="ARBA" id="ARBA00022771"/>
    </source>
</evidence>
<proteinExistence type="predicted"/>
<accession>A0AAW0AK31</accession>
<dbReference type="AlphaFoldDB" id="A0AAW0AK31"/>
<evidence type="ECO:0000256" key="3">
    <source>
        <dbReference type="ARBA" id="ARBA00022833"/>
    </source>
</evidence>
<feature type="domain" description="MYND-type" evidence="5">
    <location>
        <begin position="315"/>
        <end position="341"/>
    </location>
</feature>
<dbReference type="Pfam" id="PF01753">
    <property type="entry name" value="zf-MYND"/>
    <property type="match status" value="1"/>
</dbReference>
<evidence type="ECO:0000313" key="7">
    <source>
        <dbReference type="Proteomes" id="UP001362999"/>
    </source>
</evidence>
<dbReference type="Proteomes" id="UP001362999">
    <property type="component" value="Unassembled WGS sequence"/>
</dbReference>
<dbReference type="SUPFAM" id="SSF144232">
    <property type="entry name" value="HIT/MYND zinc finger-like"/>
    <property type="match status" value="1"/>
</dbReference>
<dbReference type="GO" id="GO:0008270">
    <property type="term" value="F:zinc ion binding"/>
    <property type="evidence" value="ECO:0007669"/>
    <property type="project" value="UniProtKB-KW"/>
</dbReference>
<evidence type="ECO:0000313" key="6">
    <source>
        <dbReference type="EMBL" id="KAK7013265.1"/>
    </source>
</evidence>
<protein>
    <recommendedName>
        <fullName evidence="5">MYND-type domain-containing protein</fullName>
    </recommendedName>
</protein>
<evidence type="ECO:0000256" key="1">
    <source>
        <dbReference type="ARBA" id="ARBA00022723"/>
    </source>
</evidence>
<gene>
    <name evidence="6" type="ORF">R3P38DRAFT_3006902</name>
</gene>
<sequence>MSSHPRHCINGKFNAPLAVPSNSPHEDHHKCPECLQTADTWISTGLAGVTSGDPCTERQIPADVGAAKLAAFLGLRETGFEIPEYKGCQAATNSLRRVWGELMPEEVENPLDPIVCAFSAKYLPSLVSAYMQVPCVNGPYHAMLIGVLQSGYSAKYMRTPAGGELYSFYVAQLLGSPTVFPSPYMTGLLIFASYAYEYKSHMQPLSPVMLEKLKIWLRIQARHVLEAKQNSNTSSRRLKIKAKSSKGNPFSSISYDLASRTLSHVVSILHILDGNLRSEALQLSLTRRHVFNRFASIHAEEAGGSDSKKPRSRFECARCRTVVYCCREHQKLDWPDHKRRCFETNY</sequence>
<dbReference type="EMBL" id="JAWWNJ010000060">
    <property type="protein sequence ID" value="KAK7013265.1"/>
    <property type="molecule type" value="Genomic_DNA"/>
</dbReference>
<organism evidence="6 7">
    <name type="scientific">Favolaschia claudopus</name>
    <dbReference type="NCBI Taxonomy" id="2862362"/>
    <lineage>
        <taxon>Eukaryota</taxon>
        <taxon>Fungi</taxon>
        <taxon>Dikarya</taxon>
        <taxon>Basidiomycota</taxon>
        <taxon>Agaricomycotina</taxon>
        <taxon>Agaricomycetes</taxon>
        <taxon>Agaricomycetidae</taxon>
        <taxon>Agaricales</taxon>
        <taxon>Marasmiineae</taxon>
        <taxon>Mycenaceae</taxon>
        <taxon>Favolaschia</taxon>
    </lineage>
</organism>